<dbReference type="RefSeq" id="WP_111872304.1">
    <property type="nucleotide sequence ID" value="NZ_QLYX01000027.1"/>
</dbReference>
<dbReference type="AlphaFoldDB" id="A0A365GXK4"/>
<feature type="compositionally biased region" description="Polar residues" evidence="1">
    <location>
        <begin position="164"/>
        <end position="176"/>
    </location>
</feature>
<evidence type="ECO:0000256" key="1">
    <source>
        <dbReference type="SAM" id="MobiDB-lite"/>
    </source>
</evidence>
<organism evidence="2 3">
    <name type="scientific">Actinomadura craniellae</name>
    <dbReference type="NCBI Taxonomy" id="2231787"/>
    <lineage>
        <taxon>Bacteria</taxon>
        <taxon>Bacillati</taxon>
        <taxon>Actinomycetota</taxon>
        <taxon>Actinomycetes</taxon>
        <taxon>Streptosporangiales</taxon>
        <taxon>Thermomonosporaceae</taxon>
        <taxon>Actinomadura</taxon>
    </lineage>
</organism>
<dbReference type="Proteomes" id="UP000251891">
    <property type="component" value="Unassembled WGS sequence"/>
</dbReference>
<evidence type="ECO:0000313" key="2">
    <source>
        <dbReference type="EMBL" id="RAY10653.1"/>
    </source>
</evidence>
<accession>A0A365GXK4</accession>
<evidence type="ECO:0000313" key="3">
    <source>
        <dbReference type="Proteomes" id="UP000251891"/>
    </source>
</evidence>
<dbReference type="EMBL" id="QLYX01000027">
    <property type="protein sequence ID" value="RAY10653.1"/>
    <property type="molecule type" value="Genomic_DNA"/>
</dbReference>
<sequence length="183" mass="19610">MSGAWWERPDMTGVAEVIAAARHMCVYLGHVDGKAFVDEQGRTTEVPMVLVQAHEGPWAIYPDPASILGWIAEQIDLDPDGGFTTIAGTAGWLGAGDLEADQIISNLIESSELPVDVHLSRPFVSTNRASAQPLSGEDGFRNAVLLAAQDFPFDVATALRITARQSGQQPSSSAPDTSRRHQS</sequence>
<gene>
    <name evidence="2" type="ORF">DPM19_34420</name>
</gene>
<keyword evidence="3" id="KW-1185">Reference proteome</keyword>
<reference evidence="2 3" key="1">
    <citation type="submission" date="2018-06" db="EMBL/GenBank/DDBJ databases">
        <title>Actinomadura craniellae sp. nov. isolated from marine sponge Craniella sp.</title>
        <authorList>
            <person name="Li L."/>
            <person name="Xu Q.H."/>
            <person name="Lin H.W."/>
            <person name="Lu Y.H."/>
        </authorList>
    </citation>
    <scope>NUCLEOTIDE SEQUENCE [LARGE SCALE GENOMIC DNA]</scope>
    <source>
        <strain evidence="2 3">LHW63021</strain>
    </source>
</reference>
<name>A0A365GXK4_9ACTN</name>
<feature type="region of interest" description="Disordered" evidence="1">
    <location>
        <begin position="164"/>
        <end position="183"/>
    </location>
</feature>
<comment type="caution">
    <text evidence="2">The sequence shown here is derived from an EMBL/GenBank/DDBJ whole genome shotgun (WGS) entry which is preliminary data.</text>
</comment>
<protein>
    <submittedName>
        <fullName evidence="2">Uncharacterized protein</fullName>
    </submittedName>
</protein>
<proteinExistence type="predicted"/>